<reference evidence="2" key="1">
    <citation type="submission" date="2022-10" db="EMBL/GenBank/DDBJ databases">
        <title>Puccinia triticina Genome sequencing and assembly.</title>
        <authorList>
            <person name="Li C."/>
        </authorList>
    </citation>
    <scope>NUCLEOTIDE SEQUENCE</scope>
    <source>
        <strain evidence="2">Pt15</strain>
    </source>
</reference>
<evidence type="ECO:0000313" key="3">
    <source>
        <dbReference type="Proteomes" id="UP001164743"/>
    </source>
</evidence>
<evidence type="ECO:0000256" key="1">
    <source>
        <dbReference type="SAM" id="MobiDB-lite"/>
    </source>
</evidence>
<dbReference type="Proteomes" id="UP001164743">
    <property type="component" value="Chromosome 9A"/>
</dbReference>
<evidence type="ECO:0000313" key="2">
    <source>
        <dbReference type="EMBL" id="WAQ88064.1"/>
    </source>
</evidence>
<organism evidence="2 3">
    <name type="scientific">Puccinia triticina</name>
    <dbReference type="NCBI Taxonomy" id="208348"/>
    <lineage>
        <taxon>Eukaryota</taxon>
        <taxon>Fungi</taxon>
        <taxon>Dikarya</taxon>
        <taxon>Basidiomycota</taxon>
        <taxon>Pucciniomycotina</taxon>
        <taxon>Pucciniomycetes</taxon>
        <taxon>Pucciniales</taxon>
        <taxon>Pucciniaceae</taxon>
        <taxon>Puccinia</taxon>
    </lineage>
</organism>
<dbReference type="EMBL" id="CP110429">
    <property type="protein sequence ID" value="WAQ88064.1"/>
    <property type="molecule type" value="Genomic_DNA"/>
</dbReference>
<dbReference type="RefSeq" id="XP_053023619.1">
    <property type="nucleotide sequence ID" value="XM_053172371.1"/>
</dbReference>
<sequence>MQELARTRQGCLPASKRAGNVSPKEITPRRGSTARGEIFPDLLHPTRAGLVDRRPAGRNPEICPARARACISGSLRELGWHPQGQSQCDAIYSSIV</sequence>
<gene>
    <name evidence="2" type="ORF">PtA15_9A189</name>
</gene>
<keyword evidence="3" id="KW-1185">Reference proteome</keyword>
<feature type="region of interest" description="Disordered" evidence="1">
    <location>
        <begin position="1"/>
        <end position="38"/>
    </location>
</feature>
<protein>
    <submittedName>
        <fullName evidence="2">Uncharacterized protein</fullName>
    </submittedName>
</protein>
<dbReference type="GeneID" id="77813266"/>
<proteinExistence type="predicted"/>
<name>A0ABY7CS29_9BASI</name>
<accession>A0ABY7CS29</accession>